<keyword evidence="10 13" id="KW-0067">ATP-binding</keyword>
<proteinExistence type="inferred from homology"/>
<dbReference type="NCBIfam" id="TIGR03188">
    <property type="entry name" value="histidine_hisI"/>
    <property type="match status" value="1"/>
</dbReference>
<comment type="catalytic activity">
    <reaction evidence="1">
        <text>1-(5-phospho-beta-D-ribosyl)-5'-AMP + H2O = 1-(5-phospho-beta-D-ribosyl)-5-[(5-phospho-beta-D-ribosylamino)methylideneamino]imidazole-4-carboxamide</text>
        <dbReference type="Rhea" id="RHEA:20049"/>
        <dbReference type="ChEBI" id="CHEBI:15377"/>
        <dbReference type="ChEBI" id="CHEBI:58435"/>
        <dbReference type="ChEBI" id="CHEBI:59457"/>
        <dbReference type="EC" id="3.5.4.19"/>
    </reaction>
</comment>
<evidence type="ECO:0000256" key="8">
    <source>
        <dbReference type="ARBA" id="ARBA00022741"/>
    </source>
</evidence>
<dbReference type="GO" id="GO:0005737">
    <property type="term" value="C:cytoplasm"/>
    <property type="evidence" value="ECO:0007669"/>
    <property type="project" value="UniProtKB-SubCell"/>
</dbReference>
<dbReference type="InterPro" id="IPR008179">
    <property type="entry name" value="HisE"/>
</dbReference>
<evidence type="ECO:0000259" key="14">
    <source>
        <dbReference type="Pfam" id="PF01502"/>
    </source>
</evidence>
<comment type="similarity">
    <text evidence="13">Belongs to the PRA-PH family.</text>
</comment>
<dbReference type="GO" id="GO:0004635">
    <property type="term" value="F:phosphoribosyl-AMP cyclohydrolase activity"/>
    <property type="evidence" value="ECO:0007669"/>
    <property type="project" value="UniProtKB-EC"/>
</dbReference>
<keyword evidence="11 13" id="KW-0368">Histidine biosynthesis</keyword>
<dbReference type="Proteomes" id="UP000321083">
    <property type="component" value="Unassembled WGS sequence"/>
</dbReference>
<keyword evidence="8 13" id="KW-0547">Nucleotide-binding</keyword>
<sequence length="130" mass="14516">MSVAADCDRDTLLIQVLPRGPVCHLGTTTCFGDDSRSNFSAISQLEQTIEQRRKAGADNSYTAKLFIEGRDRITQKVGEEAVEVLIASKNPDDRQFIGECTDLIFHLTVLLVEHGLSWDSIYSELNKRSK</sequence>
<dbReference type="HAMAP" id="MF_01020">
    <property type="entry name" value="HisE"/>
    <property type="match status" value="1"/>
</dbReference>
<keyword evidence="9 13" id="KW-0378">Hydrolase</keyword>
<dbReference type="GO" id="GO:0000105">
    <property type="term" value="P:L-histidine biosynthetic process"/>
    <property type="evidence" value="ECO:0007669"/>
    <property type="project" value="UniProtKB-UniRule"/>
</dbReference>
<comment type="caution">
    <text evidence="15">The sequence shown here is derived from an EMBL/GenBank/DDBJ whole genome shotgun (WGS) entry which is preliminary data.</text>
</comment>
<organism evidence="15 16">
    <name type="scientific">Planctomyces bekefii</name>
    <dbReference type="NCBI Taxonomy" id="1653850"/>
    <lineage>
        <taxon>Bacteria</taxon>
        <taxon>Pseudomonadati</taxon>
        <taxon>Planctomycetota</taxon>
        <taxon>Planctomycetia</taxon>
        <taxon>Planctomycetales</taxon>
        <taxon>Planctomycetaceae</taxon>
        <taxon>Planctomyces</taxon>
    </lineage>
</organism>
<evidence type="ECO:0000313" key="16">
    <source>
        <dbReference type="Proteomes" id="UP000321083"/>
    </source>
</evidence>
<dbReference type="Gene3D" id="1.10.287.1080">
    <property type="entry name" value="MazG-like"/>
    <property type="match status" value="1"/>
</dbReference>
<accession>A0A5C6MBV9</accession>
<evidence type="ECO:0000256" key="12">
    <source>
        <dbReference type="ARBA" id="ARBA00023268"/>
    </source>
</evidence>
<dbReference type="CDD" id="cd11534">
    <property type="entry name" value="NTP-PPase_HisIE_like"/>
    <property type="match status" value="1"/>
</dbReference>
<evidence type="ECO:0000256" key="9">
    <source>
        <dbReference type="ARBA" id="ARBA00022801"/>
    </source>
</evidence>
<reference evidence="15 16" key="1">
    <citation type="submission" date="2019-08" db="EMBL/GenBank/DDBJ databases">
        <title>100 year-old enigma solved: identification of Planctomyces bekefii, the type genus and species of the phylum Planctomycetes.</title>
        <authorList>
            <person name="Svetlana D.N."/>
            <person name="Overmann J."/>
        </authorList>
    </citation>
    <scope>NUCLEOTIDE SEQUENCE [LARGE SCALE GENOMIC DNA]</scope>
    <source>
        <strain evidence="15">Phe10_nw2017</strain>
    </source>
</reference>
<evidence type="ECO:0000256" key="4">
    <source>
        <dbReference type="ARBA" id="ARBA00005169"/>
    </source>
</evidence>
<reference evidence="15 16" key="2">
    <citation type="submission" date="2019-08" db="EMBL/GenBank/DDBJ databases">
        <authorList>
            <person name="Henke P."/>
        </authorList>
    </citation>
    <scope>NUCLEOTIDE SEQUENCE [LARGE SCALE GENOMIC DNA]</scope>
    <source>
        <strain evidence="15">Phe10_nw2017</strain>
    </source>
</reference>
<gene>
    <name evidence="13" type="primary">hisE</name>
    <name evidence="15" type="ORF">E3A20_03280</name>
</gene>
<dbReference type="GO" id="GO:0004636">
    <property type="term" value="F:phosphoribosyl-ATP diphosphatase activity"/>
    <property type="evidence" value="ECO:0007669"/>
    <property type="project" value="UniProtKB-UniRule"/>
</dbReference>
<dbReference type="Pfam" id="PF01502">
    <property type="entry name" value="PRA-CH"/>
    <property type="match status" value="1"/>
</dbReference>
<evidence type="ECO:0000256" key="6">
    <source>
        <dbReference type="ARBA" id="ARBA00022490"/>
    </source>
</evidence>
<evidence type="ECO:0000256" key="10">
    <source>
        <dbReference type="ARBA" id="ARBA00022840"/>
    </source>
</evidence>
<evidence type="ECO:0000256" key="1">
    <source>
        <dbReference type="ARBA" id="ARBA00000024"/>
    </source>
</evidence>
<dbReference type="InterPro" id="IPR021130">
    <property type="entry name" value="PRib-ATP_PPHydrolase-like"/>
</dbReference>
<evidence type="ECO:0000256" key="5">
    <source>
        <dbReference type="ARBA" id="ARBA00005204"/>
    </source>
</evidence>
<dbReference type="SUPFAM" id="SSF141734">
    <property type="entry name" value="HisI-like"/>
    <property type="match status" value="1"/>
</dbReference>
<evidence type="ECO:0000256" key="13">
    <source>
        <dbReference type="HAMAP-Rule" id="MF_01020"/>
    </source>
</evidence>
<dbReference type="Pfam" id="PF01503">
    <property type="entry name" value="PRA-PH"/>
    <property type="match status" value="1"/>
</dbReference>
<evidence type="ECO:0000256" key="7">
    <source>
        <dbReference type="ARBA" id="ARBA00022605"/>
    </source>
</evidence>
<keyword evidence="12" id="KW-0511">Multifunctional enzyme</keyword>
<dbReference type="GO" id="GO:0005524">
    <property type="term" value="F:ATP binding"/>
    <property type="evidence" value="ECO:0007669"/>
    <property type="project" value="UniProtKB-KW"/>
</dbReference>
<dbReference type="EC" id="3.6.1.31" evidence="13"/>
<evidence type="ECO:0000256" key="2">
    <source>
        <dbReference type="ARBA" id="ARBA00001460"/>
    </source>
</evidence>
<dbReference type="SUPFAM" id="SSF101386">
    <property type="entry name" value="all-alpha NTP pyrophosphatases"/>
    <property type="match status" value="1"/>
</dbReference>
<evidence type="ECO:0000256" key="11">
    <source>
        <dbReference type="ARBA" id="ARBA00023102"/>
    </source>
</evidence>
<keyword evidence="16" id="KW-1185">Reference proteome</keyword>
<comment type="pathway">
    <text evidence="4">Amino-acid biosynthesis; L-histidine biosynthesis; L-histidine from 5-phospho-alpha-D-ribose 1-diphosphate: step 3/9.</text>
</comment>
<dbReference type="PANTHER" id="PTHR42945:SF9">
    <property type="entry name" value="HISTIDINE BIOSYNTHESIS BIFUNCTIONAL PROTEIN HISIE"/>
    <property type="match status" value="1"/>
</dbReference>
<dbReference type="InterPro" id="IPR002496">
    <property type="entry name" value="PRib_AMP_CycHydrolase_dom"/>
</dbReference>
<comment type="pathway">
    <text evidence="5 13">Amino-acid biosynthesis; L-histidine biosynthesis; L-histidine from 5-phospho-alpha-D-ribose 1-diphosphate: step 2/9.</text>
</comment>
<dbReference type="PANTHER" id="PTHR42945">
    <property type="entry name" value="HISTIDINE BIOSYNTHESIS BIFUNCTIONAL PROTEIN"/>
    <property type="match status" value="1"/>
</dbReference>
<comment type="subcellular location">
    <subcellularLocation>
        <location evidence="3 13">Cytoplasm</location>
    </subcellularLocation>
</comment>
<feature type="domain" description="Phosphoribosyl-AMP cyclohydrolase" evidence="14">
    <location>
        <begin position="2"/>
        <end position="31"/>
    </location>
</feature>
<dbReference type="InterPro" id="IPR038019">
    <property type="entry name" value="PRib_AMP_CycHydrolase_sf"/>
</dbReference>
<name>A0A5C6MBV9_9PLAN</name>
<evidence type="ECO:0000313" key="15">
    <source>
        <dbReference type="EMBL" id="TWW12176.1"/>
    </source>
</evidence>
<keyword evidence="6 13" id="KW-0963">Cytoplasm</keyword>
<comment type="catalytic activity">
    <reaction evidence="2 13">
        <text>1-(5-phospho-beta-D-ribosyl)-ATP + H2O = 1-(5-phospho-beta-D-ribosyl)-5'-AMP + diphosphate + H(+)</text>
        <dbReference type="Rhea" id="RHEA:22828"/>
        <dbReference type="ChEBI" id="CHEBI:15377"/>
        <dbReference type="ChEBI" id="CHEBI:15378"/>
        <dbReference type="ChEBI" id="CHEBI:33019"/>
        <dbReference type="ChEBI" id="CHEBI:59457"/>
        <dbReference type="ChEBI" id="CHEBI:73183"/>
        <dbReference type="EC" id="3.6.1.31"/>
    </reaction>
</comment>
<protein>
    <recommendedName>
        <fullName evidence="13">Phosphoribosyl-ATP pyrophosphatase</fullName>
        <shortName evidence="13">PRA-PH</shortName>
        <ecNumber evidence="13">3.6.1.31</ecNumber>
    </recommendedName>
</protein>
<dbReference type="UniPathway" id="UPA00031">
    <property type="reaction ID" value="UER00007"/>
</dbReference>
<keyword evidence="7 13" id="KW-0028">Amino-acid biosynthesis</keyword>
<evidence type="ECO:0000256" key="3">
    <source>
        <dbReference type="ARBA" id="ARBA00004496"/>
    </source>
</evidence>
<dbReference type="AlphaFoldDB" id="A0A5C6MBV9"/>
<dbReference type="EMBL" id="SRHE01000034">
    <property type="protein sequence ID" value="TWW12176.1"/>
    <property type="molecule type" value="Genomic_DNA"/>
</dbReference>